<accession>A0A1H2TSE6</accession>
<dbReference type="AlphaFoldDB" id="A0A1H2TSE6"/>
<dbReference type="InterPro" id="IPR032314">
    <property type="entry name" value="DUF4845"/>
</dbReference>
<evidence type="ECO:0000313" key="2">
    <source>
        <dbReference type="Proteomes" id="UP000198816"/>
    </source>
</evidence>
<name>A0A1H2TSE6_THIRO</name>
<dbReference type="Proteomes" id="UP000198816">
    <property type="component" value="Unassembled WGS sequence"/>
</dbReference>
<keyword evidence="2" id="KW-1185">Reference proteome</keyword>
<reference evidence="2" key="1">
    <citation type="submission" date="2016-10" db="EMBL/GenBank/DDBJ databases">
        <authorList>
            <person name="Varghese N."/>
            <person name="Submissions S."/>
        </authorList>
    </citation>
    <scope>NUCLEOTIDE SEQUENCE [LARGE SCALE GENOMIC DNA]</scope>
    <source>
        <strain evidence="2">DSM 217</strain>
    </source>
</reference>
<organism evidence="1 2">
    <name type="scientific">Thiocapsa roseopersicina</name>
    <dbReference type="NCBI Taxonomy" id="1058"/>
    <lineage>
        <taxon>Bacteria</taxon>
        <taxon>Pseudomonadati</taxon>
        <taxon>Pseudomonadota</taxon>
        <taxon>Gammaproteobacteria</taxon>
        <taxon>Chromatiales</taxon>
        <taxon>Chromatiaceae</taxon>
        <taxon>Thiocapsa</taxon>
    </lineage>
</organism>
<dbReference type="STRING" id="1058.SAMN05421783_104148"/>
<evidence type="ECO:0000313" key="1">
    <source>
        <dbReference type="EMBL" id="SDW46856.1"/>
    </source>
</evidence>
<proteinExistence type="predicted"/>
<sequence>MLSILVILSLVIFFVTLAFKLGPAYLGFWTVKSVMDNVAEQSTPITGGAREIANQIGKRLDINNVGQVSAKDFKIRRAGENLYDVTLDYEQRQHLFFNIDTVLTFAYQVQVKGQ</sequence>
<dbReference type="Pfam" id="PF16137">
    <property type="entry name" value="DUF4845"/>
    <property type="match status" value="1"/>
</dbReference>
<dbReference type="RefSeq" id="WP_245731762.1">
    <property type="nucleotide sequence ID" value="NZ_FNNZ01000004.1"/>
</dbReference>
<evidence type="ECO:0008006" key="3">
    <source>
        <dbReference type="Google" id="ProtNLM"/>
    </source>
</evidence>
<dbReference type="EMBL" id="FNNZ01000004">
    <property type="protein sequence ID" value="SDW46856.1"/>
    <property type="molecule type" value="Genomic_DNA"/>
</dbReference>
<gene>
    <name evidence="1" type="ORF">SAMN05421783_104148</name>
</gene>
<protein>
    <recommendedName>
        <fullName evidence="3">DUF4845 domain-containing protein</fullName>
    </recommendedName>
</protein>